<accession>A0ABS8U8M2</accession>
<evidence type="ECO:0000259" key="6">
    <source>
        <dbReference type="PROSITE" id="PS51352"/>
    </source>
</evidence>
<evidence type="ECO:0000313" key="7">
    <source>
        <dbReference type="EMBL" id="MCD8742560.1"/>
    </source>
</evidence>
<keyword evidence="5" id="KW-0732">Signal</keyword>
<dbReference type="CDD" id="cd02966">
    <property type="entry name" value="TlpA_like_family"/>
    <property type="match status" value="1"/>
</dbReference>
<feature type="domain" description="Thioredoxin" evidence="6">
    <location>
        <begin position="639"/>
        <end position="778"/>
    </location>
</feature>
<dbReference type="Pfam" id="PF00578">
    <property type="entry name" value="AhpC-TSA"/>
    <property type="match status" value="1"/>
</dbReference>
<keyword evidence="4" id="KW-0676">Redox-active center</keyword>
<dbReference type="EMBL" id="JAJPWV010000007">
    <property type="protein sequence ID" value="MCD8742560.1"/>
    <property type="molecule type" value="Genomic_DNA"/>
</dbReference>
<evidence type="ECO:0000256" key="3">
    <source>
        <dbReference type="ARBA" id="ARBA00023157"/>
    </source>
</evidence>
<comment type="subcellular location">
    <subcellularLocation>
        <location evidence="1">Cell envelope</location>
    </subcellularLocation>
</comment>
<dbReference type="RefSeq" id="WP_232179122.1">
    <property type="nucleotide sequence ID" value="NZ_JAJPWV010000007.1"/>
</dbReference>
<sequence length="780" mass="89160">MSIKPIKACLVAISLFLLSKPVEAQVAKPFTYTYTNNFTGTFNGSETLVYHFTPLKKNADGSMVYGCRLIGVKKRDDDSKRFNLNTDNIRETDFSNSGVVEKLALLNTPFRVVVNKNGIVGELEGLDKIAQSAKSKWVLKEDIYKQFIDNYNSLKAGIQLLFLKLPDKKVAFGTEWATDDNQYKVVAIKGAVLDIVVSPVSSKNYKRYDSRIEYNDVTGLIQKLKENSLYIEPNARPVYKNDGVRTLQIAYNTNIPALDTAWINMAVRMCYWSEALKSGTKNDSTKTFAFFKQYDPLFKNDAYYCNAKLSAIQGLDLEKSYELYDSVLMRSPNHIINPMGVHFFNKLGNSLTQSPDSTYNIIKYFHVNPSFGSWMQQSLAQSYLDDFSEEDFRKAMRERKVSDAETEKMISDHKRKALNALQLIEMMNASKLSGVSQKSKGLYIWVKAKAQPNYKKQLLNAARSFENMDDATTKASNGGRYAMLIYNMLYVADEKAAANTLLNKTIAKLEKYTADTLNNDRYAHQNLLAHAYYLKYTAAKPADSVKALQYLAKAAQYSPKSNKEKAYASFYDRVFLKSQESYREEFIDRLFKTGDEQQALAIFAEHVNVNPERLDEMEKIYAAKYPDRTFKTFFASNVVSTWQQAPDFVLKDIEGKEHKLNTYRDKWLVLDFWGTWCGPCREEMPRVNKFNDDINKGEYAGVNFLSIACNDTQDKVKAYLAENKFTIPVLMSDREVEKTYKIRGYPSKILISPDGKMININFGADWLAILKKFNQLYASN</sequence>
<dbReference type="InterPro" id="IPR000866">
    <property type="entry name" value="AhpC/TSA"/>
</dbReference>
<dbReference type="PROSITE" id="PS00194">
    <property type="entry name" value="THIOREDOXIN_1"/>
    <property type="match status" value="1"/>
</dbReference>
<dbReference type="PROSITE" id="PS51352">
    <property type="entry name" value="THIOREDOXIN_2"/>
    <property type="match status" value="1"/>
</dbReference>
<evidence type="ECO:0000256" key="2">
    <source>
        <dbReference type="ARBA" id="ARBA00022748"/>
    </source>
</evidence>
<evidence type="ECO:0000256" key="1">
    <source>
        <dbReference type="ARBA" id="ARBA00004196"/>
    </source>
</evidence>
<dbReference type="InterPro" id="IPR046230">
    <property type="entry name" value="DUF6263"/>
</dbReference>
<dbReference type="InterPro" id="IPR013766">
    <property type="entry name" value="Thioredoxin_domain"/>
</dbReference>
<dbReference type="PANTHER" id="PTHR42852:SF6">
    <property type="entry name" value="THIOL:DISULFIDE INTERCHANGE PROTEIN DSBE"/>
    <property type="match status" value="1"/>
</dbReference>
<keyword evidence="2" id="KW-0201">Cytochrome c-type biogenesis</keyword>
<name>A0ABS8U8M2_9SPHI</name>
<organism evidence="7 8">
    <name type="scientific">Mucilaginibacter roseus</name>
    <dbReference type="NCBI Taxonomy" id="1528868"/>
    <lineage>
        <taxon>Bacteria</taxon>
        <taxon>Pseudomonadati</taxon>
        <taxon>Bacteroidota</taxon>
        <taxon>Sphingobacteriia</taxon>
        <taxon>Sphingobacteriales</taxon>
        <taxon>Sphingobacteriaceae</taxon>
        <taxon>Mucilaginibacter</taxon>
    </lineage>
</organism>
<reference evidence="7 8" key="1">
    <citation type="submission" date="2021-12" db="EMBL/GenBank/DDBJ databases">
        <title>Mucilaginibacter roseus genome.</title>
        <authorList>
            <person name="Ferreira J.R."/>
            <person name="Newman J.D."/>
        </authorList>
    </citation>
    <scope>NUCLEOTIDE SEQUENCE [LARGE SCALE GENOMIC DNA]</scope>
    <source>
        <strain evidence="7 8">LMG 28454</strain>
    </source>
</reference>
<comment type="caution">
    <text evidence="7">The sequence shown here is derived from an EMBL/GenBank/DDBJ whole genome shotgun (WGS) entry which is preliminary data.</text>
</comment>
<keyword evidence="3" id="KW-1015">Disulfide bond</keyword>
<dbReference type="Pfam" id="PF19777">
    <property type="entry name" value="DUF6263"/>
    <property type="match status" value="1"/>
</dbReference>
<dbReference type="Proteomes" id="UP001199919">
    <property type="component" value="Unassembled WGS sequence"/>
</dbReference>
<dbReference type="InterPro" id="IPR036249">
    <property type="entry name" value="Thioredoxin-like_sf"/>
</dbReference>
<gene>
    <name evidence="7" type="ORF">LT679_18260</name>
</gene>
<dbReference type="InterPro" id="IPR017937">
    <property type="entry name" value="Thioredoxin_CS"/>
</dbReference>
<feature type="chain" id="PRO_5045483310" evidence="5">
    <location>
        <begin position="25"/>
        <end position="780"/>
    </location>
</feature>
<keyword evidence="8" id="KW-1185">Reference proteome</keyword>
<feature type="signal peptide" evidence="5">
    <location>
        <begin position="1"/>
        <end position="24"/>
    </location>
</feature>
<dbReference type="Gene3D" id="3.40.30.10">
    <property type="entry name" value="Glutaredoxin"/>
    <property type="match status" value="1"/>
</dbReference>
<dbReference type="PANTHER" id="PTHR42852">
    <property type="entry name" value="THIOL:DISULFIDE INTERCHANGE PROTEIN DSBE"/>
    <property type="match status" value="1"/>
</dbReference>
<evidence type="ECO:0000256" key="4">
    <source>
        <dbReference type="ARBA" id="ARBA00023284"/>
    </source>
</evidence>
<evidence type="ECO:0000256" key="5">
    <source>
        <dbReference type="SAM" id="SignalP"/>
    </source>
</evidence>
<proteinExistence type="predicted"/>
<dbReference type="SUPFAM" id="SSF52833">
    <property type="entry name" value="Thioredoxin-like"/>
    <property type="match status" value="1"/>
</dbReference>
<protein>
    <submittedName>
        <fullName evidence="7">TlpA family protein disulfide reductase</fullName>
    </submittedName>
</protein>
<dbReference type="InterPro" id="IPR050553">
    <property type="entry name" value="Thioredoxin_ResA/DsbE_sf"/>
</dbReference>
<evidence type="ECO:0000313" key="8">
    <source>
        <dbReference type="Proteomes" id="UP001199919"/>
    </source>
</evidence>